<evidence type="ECO:0000256" key="1">
    <source>
        <dbReference type="SAM" id="MobiDB-lite"/>
    </source>
</evidence>
<proteinExistence type="predicted"/>
<keyword evidence="2" id="KW-0732">Signal</keyword>
<evidence type="ECO:0008006" key="5">
    <source>
        <dbReference type="Google" id="ProtNLM"/>
    </source>
</evidence>
<dbReference type="EMBL" id="RZYA01000003">
    <property type="protein sequence ID" value="RVU27293.1"/>
    <property type="molecule type" value="Genomic_DNA"/>
</dbReference>
<evidence type="ECO:0000313" key="3">
    <source>
        <dbReference type="EMBL" id="RVU27293.1"/>
    </source>
</evidence>
<dbReference type="Proteomes" id="UP000283128">
    <property type="component" value="Unassembled WGS sequence"/>
</dbReference>
<dbReference type="InterPro" id="IPR045925">
    <property type="entry name" value="DUF6344"/>
</dbReference>
<evidence type="ECO:0000256" key="2">
    <source>
        <dbReference type="SAM" id="SignalP"/>
    </source>
</evidence>
<comment type="caution">
    <text evidence="3">The sequence shown here is derived from an EMBL/GenBank/DDBJ whole genome shotgun (WGS) entry which is preliminary data.</text>
</comment>
<reference evidence="3 4" key="1">
    <citation type="submission" date="2019-01" db="EMBL/GenBank/DDBJ databases">
        <title>Genome sequences of Streptomyces and Rhizobium isolates collected from root and soil.</title>
        <authorList>
            <person name="Chhettri S."/>
            <person name="Sevigny J.L."/>
            <person name="Sen A."/>
            <person name="Ennis N."/>
            <person name="Tisa L."/>
        </authorList>
    </citation>
    <scope>NUCLEOTIDE SEQUENCE [LARGE SCALE GENOMIC DNA]</scope>
    <source>
        <strain evidence="3 4">San01</strain>
    </source>
</reference>
<dbReference type="OrthoDB" id="4327235at2"/>
<evidence type="ECO:0000313" key="4">
    <source>
        <dbReference type="Proteomes" id="UP000283128"/>
    </source>
</evidence>
<accession>A0A3S2XWX8</accession>
<sequence length="112" mass="11845">MATNRVIKLWTVIITAFLAVLTAMGLTSPAAAATPVQQTEGIRNAAVSTPAATSVRAPWAFKRSLPPTMKQRIRAEAHGSSPSCRHRLPAETEPGNEFDETAAGINALHAQA</sequence>
<feature type="chain" id="PRO_5018673621" description="Secreted protein" evidence="2">
    <location>
        <begin position="33"/>
        <end position="112"/>
    </location>
</feature>
<dbReference type="RefSeq" id="WP_127827551.1">
    <property type="nucleotide sequence ID" value="NZ_RZYA01000003.1"/>
</dbReference>
<organism evidence="3 4">
    <name type="scientific">Streptomyces antnestii</name>
    <dbReference type="NCBI Taxonomy" id="2494256"/>
    <lineage>
        <taxon>Bacteria</taxon>
        <taxon>Bacillati</taxon>
        <taxon>Actinomycetota</taxon>
        <taxon>Actinomycetes</taxon>
        <taxon>Kitasatosporales</taxon>
        <taxon>Streptomycetaceae</taxon>
        <taxon>Streptomyces</taxon>
    </lineage>
</organism>
<protein>
    <recommendedName>
        <fullName evidence="5">Secreted protein</fullName>
    </recommendedName>
</protein>
<dbReference type="AlphaFoldDB" id="A0A3S2XWX8"/>
<feature type="signal peptide" evidence="2">
    <location>
        <begin position="1"/>
        <end position="32"/>
    </location>
</feature>
<feature type="region of interest" description="Disordered" evidence="1">
    <location>
        <begin position="72"/>
        <end position="112"/>
    </location>
</feature>
<keyword evidence="4" id="KW-1185">Reference proteome</keyword>
<name>A0A3S2XWX8_9ACTN</name>
<dbReference type="Pfam" id="PF19871">
    <property type="entry name" value="DUF6344"/>
    <property type="match status" value="1"/>
</dbReference>
<gene>
    <name evidence="3" type="ORF">EOT10_08965</name>
</gene>